<evidence type="ECO:0000259" key="1">
    <source>
        <dbReference type="Pfam" id="PF12417"/>
    </source>
</evidence>
<dbReference type="OrthoDB" id="2993351at2759"/>
<sequence>MAKVAADFAFVSALDTTLPLRRIGMGHCGSVWARPDATLRSDDVVLKREDGSPGRSLPNEHVVHLHLVKALRGLQPDLAPVNVPLCYGFLRASHVDVWASILPSLHPGYTPCNALFSERIPPMAKIVRQLLIDKYCPVGLQGAIAADANNDDCLVRPYLGRRRHQSSRPSRFGAFSLRNFPLHADQMEELGLDLCEYARPMAATLAAMHWCARLDAKDVEFVLASCRRPAADGATPTSDPTHMGSSMPFVAGQLGQHSMWILDFDCCRPITLDQDGVDQAVVAFFRNDPFYPLPGRPSNSGDESVWQVFRDHYLATSERLLANKKQDIQQLPARFIEQLAQREHDFRTSPMT</sequence>
<comment type="caution">
    <text evidence="2">The sequence shown here is derived from an EMBL/GenBank/DDBJ whole genome shotgun (WGS) entry which is preliminary data.</text>
</comment>
<organism evidence="2 3">
    <name type="scientific">Hirsutella rhossiliensis</name>
    <dbReference type="NCBI Taxonomy" id="111463"/>
    <lineage>
        <taxon>Eukaryota</taxon>
        <taxon>Fungi</taxon>
        <taxon>Dikarya</taxon>
        <taxon>Ascomycota</taxon>
        <taxon>Pezizomycotina</taxon>
        <taxon>Sordariomycetes</taxon>
        <taxon>Hypocreomycetidae</taxon>
        <taxon>Hypocreales</taxon>
        <taxon>Ophiocordycipitaceae</taxon>
        <taxon>Hirsutella</taxon>
    </lineage>
</organism>
<dbReference type="InterPro" id="IPR022137">
    <property type="entry name" value="Znf_prot_DUF3669"/>
</dbReference>
<dbReference type="Pfam" id="PF12417">
    <property type="entry name" value="DUF3669"/>
    <property type="match status" value="1"/>
</dbReference>
<dbReference type="AlphaFoldDB" id="A0A9P8SEQ2"/>
<dbReference type="RefSeq" id="XP_044717561.1">
    <property type="nucleotide sequence ID" value="XM_044867540.1"/>
</dbReference>
<feature type="domain" description="DUF3669" evidence="1">
    <location>
        <begin position="259"/>
        <end position="324"/>
    </location>
</feature>
<proteinExistence type="predicted"/>
<gene>
    <name evidence="2" type="ORF">HRG_09069</name>
</gene>
<name>A0A9P8SEQ2_9HYPO</name>
<evidence type="ECO:0000313" key="2">
    <source>
        <dbReference type="EMBL" id="KAH0960048.1"/>
    </source>
</evidence>
<dbReference type="Proteomes" id="UP000824596">
    <property type="component" value="Unassembled WGS sequence"/>
</dbReference>
<dbReference type="EMBL" id="JAIZPD010000011">
    <property type="protein sequence ID" value="KAH0960048.1"/>
    <property type="molecule type" value="Genomic_DNA"/>
</dbReference>
<dbReference type="GeneID" id="68358198"/>
<evidence type="ECO:0000313" key="3">
    <source>
        <dbReference type="Proteomes" id="UP000824596"/>
    </source>
</evidence>
<accession>A0A9P8SEQ2</accession>
<keyword evidence="3" id="KW-1185">Reference proteome</keyword>
<dbReference type="PANTHER" id="PTHR40780">
    <property type="entry name" value="DUF3669 DOMAIN-CONTAINING PROTEIN"/>
    <property type="match status" value="1"/>
</dbReference>
<dbReference type="PANTHER" id="PTHR40780:SF3">
    <property type="entry name" value="DUF3669 DOMAIN-CONTAINING PROTEIN"/>
    <property type="match status" value="1"/>
</dbReference>
<reference evidence="2" key="1">
    <citation type="submission" date="2021-09" db="EMBL/GenBank/DDBJ databases">
        <title>A high-quality genome of the endoparasitic fungus Hirsutella rhossiliensis with a comparison of Hirsutella genomes reveals transposable elements contributing to genome size variation.</title>
        <authorList>
            <person name="Lin R."/>
            <person name="Jiao Y."/>
            <person name="Sun X."/>
            <person name="Ling J."/>
            <person name="Xie B."/>
            <person name="Cheng X."/>
        </authorList>
    </citation>
    <scope>NUCLEOTIDE SEQUENCE</scope>
    <source>
        <strain evidence="2">HR02</strain>
    </source>
</reference>
<protein>
    <submittedName>
        <fullName evidence="2">Zinc finger domain-containing protein</fullName>
    </submittedName>
</protein>